<dbReference type="AlphaFoldDB" id="A0AAD9D7G0"/>
<feature type="compositionally biased region" description="Low complexity" evidence="1">
    <location>
        <begin position="34"/>
        <end position="43"/>
    </location>
</feature>
<protein>
    <submittedName>
        <fullName evidence="3">Uncharacterized protein</fullName>
    </submittedName>
</protein>
<organism evidence="3 4">
    <name type="scientific">Skeletonema marinoi</name>
    <dbReference type="NCBI Taxonomy" id="267567"/>
    <lineage>
        <taxon>Eukaryota</taxon>
        <taxon>Sar</taxon>
        <taxon>Stramenopiles</taxon>
        <taxon>Ochrophyta</taxon>
        <taxon>Bacillariophyta</taxon>
        <taxon>Coscinodiscophyceae</taxon>
        <taxon>Thalassiosirophycidae</taxon>
        <taxon>Thalassiosirales</taxon>
        <taxon>Skeletonemataceae</taxon>
        <taxon>Skeletonema</taxon>
        <taxon>Skeletonema marinoi-dohrnii complex</taxon>
    </lineage>
</organism>
<evidence type="ECO:0000256" key="2">
    <source>
        <dbReference type="SAM" id="Phobius"/>
    </source>
</evidence>
<proteinExistence type="predicted"/>
<evidence type="ECO:0000313" key="4">
    <source>
        <dbReference type="Proteomes" id="UP001224775"/>
    </source>
</evidence>
<keyword evidence="4" id="KW-1185">Reference proteome</keyword>
<evidence type="ECO:0000313" key="3">
    <source>
        <dbReference type="EMBL" id="KAK1736767.1"/>
    </source>
</evidence>
<keyword evidence="2" id="KW-0472">Membrane</keyword>
<sequence length="99" mass="10968">MSNGTNRWLQPVRDGPTEPGSPGEKQPYHDMNETSADSSTDSGDAWKRWLHKLEFLKEMIVGVDLLVVVIAASVVTFCVNHVGNEWISFISDSKPALLL</sequence>
<accession>A0AAD9D7G0</accession>
<keyword evidence="2" id="KW-0812">Transmembrane</keyword>
<dbReference type="EMBL" id="JATAAI010000028">
    <property type="protein sequence ID" value="KAK1736767.1"/>
    <property type="molecule type" value="Genomic_DNA"/>
</dbReference>
<evidence type="ECO:0000256" key="1">
    <source>
        <dbReference type="SAM" id="MobiDB-lite"/>
    </source>
</evidence>
<dbReference type="Proteomes" id="UP001224775">
    <property type="component" value="Unassembled WGS sequence"/>
</dbReference>
<comment type="caution">
    <text evidence="3">The sequence shown here is derived from an EMBL/GenBank/DDBJ whole genome shotgun (WGS) entry which is preliminary data.</text>
</comment>
<reference evidence="3" key="1">
    <citation type="submission" date="2023-06" db="EMBL/GenBank/DDBJ databases">
        <title>Survivors Of The Sea: Transcriptome response of Skeletonema marinoi to long-term dormancy.</title>
        <authorList>
            <person name="Pinder M.I.M."/>
            <person name="Kourtchenko O."/>
            <person name="Robertson E.K."/>
            <person name="Larsson T."/>
            <person name="Maumus F."/>
            <person name="Osuna-Cruz C.M."/>
            <person name="Vancaester E."/>
            <person name="Stenow R."/>
            <person name="Vandepoele K."/>
            <person name="Ploug H."/>
            <person name="Bruchert V."/>
            <person name="Godhe A."/>
            <person name="Topel M."/>
        </authorList>
    </citation>
    <scope>NUCLEOTIDE SEQUENCE</scope>
    <source>
        <strain evidence="3">R05AC</strain>
    </source>
</reference>
<feature type="region of interest" description="Disordered" evidence="1">
    <location>
        <begin position="1"/>
        <end position="43"/>
    </location>
</feature>
<gene>
    <name evidence="3" type="ORF">QTG54_012789</name>
</gene>
<feature type="transmembrane region" description="Helical" evidence="2">
    <location>
        <begin position="59"/>
        <end position="79"/>
    </location>
</feature>
<name>A0AAD9D7G0_9STRA</name>
<keyword evidence="2" id="KW-1133">Transmembrane helix</keyword>